<gene>
    <name evidence="2" type="ORF">COO09_23050</name>
</gene>
<evidence type="ECO:0000313" key="2">
    <source>
        <dbReference type="EMBL" id="PCE39888.1"/>
    </source>
</evidence>
<feature type="domain" description="HEPN" evidence="1">
    <location>
        <begin position="234"/>
        <end position="354"/>
    </location>
</feature>
<dbReference type="GO" id="GO:0016740">
    <property type="term" value="F:transferase activity"/>
    <property type="evidence" value="ECO:0007669"/>
    <property type="project" value="UniProtKB-KW"/>
</dbReference>
<dbReference type="Proteomes" id="UP000218934">
    <property type="component" value="Unassembled WGS sequence"/>
</dbReference>
<dbReference type="OrthoDB" id="7442350at2"/>
<protein>
    <submittedName>
        <fullName evidence="2">Nucleotidyltransferase</fullName>
    </submittedName>
</protein>
<proteinExistence type="predicted"/>
<keyword evidence="3" id="KW-1185">Reference proteome</keyword>
<dbReference type="KEGG" id="rdi:CMV14_12700"/>
<dbReference type="Gene3D" id="1.20.120.330">
    <property type="entry name" value="Nucleotidyltransferases domain 2"/>
    <property type="match status" value="1"/>
</dbReference>
<accession>A0A2A4FR13</accession>
<name>A0A2A4FR13_9SPHN</name>
<dbReference type="AlphaFoldDB" id="A0A2A4FR13"/>
<dbReference type="InterPro" id="IPR007842">
    <property type="entry name" value="HEPN_dom"/>
</dbReference>
<dbReference type="PANTHER" id="PTHR33933:SF1">
    <property type="entry name" value="PROTEIN ADENYLYLTRANSFERASE MNTA-RELATED"/>
    <property type="match status" value="1"/>
</dbReference>
<keyword evidence="2" id="KW-0808">Transferase</keyword>
<dbReference type="InterPro" id="IPR043519">
    <property type="entry name" value="NT_sf"/>
</dbReference>
<dbReference type="SUPFAM" id="SSF81593">
    <property type="entry name" value="Nucleotidyltransferase substrate binding subunit/domain"/>
    <property type="match status" value="1"/>
</dbReference>
<dbReference type="Gene3D" id="3.30.460.10">
    <property type="entry name" value="Beta Polymerase, domain 2"/>
    <property type="match status" value="1"/>
</dbReference>
<evidence type="ECO:0000313" key="3">
    <source>
        <dbReference type="Proteomes" id="UP000218934"/>
    </source>
</evidence>
<dbReference type="InterPro" id="IPR052548">
    <property type="entry name" value="Type_VII_TA_antitoxin"/>
</dbReference>
<dbReference type="PROSITE" id="PS50910">
    <property type="entry name" value="HEPN"/>
    <property type="match status" value="1"/>
</dbReference>
<organism evidence="2 3">
    <name type="scientific">Rhizorhabdus dicambivorans</name>
    <dbReference type="NCBI Taxonomy" id="1850238"/>
    <lineage>
        <taxon>Bacteria</taxon>
        <taxon>Pseudomonadati</taxon>
        <taxon>Pseudomonadota</taxon>
        <taxon>Alphaproteobacteria</taxon>
        <taxon>Sphingomonadales</taxon>
        <taxon>Sphingomonadaceae</taxon>
        <taxon>Rhizorhabdus</taxon>
    </lineage>
</organism>
<dbReference type="SUPFAM" id="SSF81301">
    <property type="entry name" value="Nucleotidyltransferase"/>
    <property type="match status" value="1"/>
</dbReference>
<dbReference type="Pfam" id="PF05168">
    <property type="entry name" value="HEPN"/>
    <property type="match status" value="1"/>
</dbReference>
<comment type="caution">
    <text evidence="2">The sequence shown here is derived from an EMBL/GenBank/DDBJ whole genome shotgun (WGS) entry which is preliminary data.</text>
</comment>
<dbReference type="EMBL" id="NWUF01000041">
    <property type="protein sequence ID" value="PCE39888.1"/>
    <property type="molecule type" value="Genomic_DNA"/>
</dbReference>
<dbReference type="PANTHER" id="PTHR33933">
    <property type="entry name" value="NUCLEOTIDYLTRANSFERASE"/>
    <property type="match status" value="1"/>
</dbReference>
<dbReference type="CDD" id="cd05403">
    <property type="entry name" value="NT_KNTase_like"/>
    <property type="match status" value="1"/>
</dbReference>
<evidence type="ECO:0000259" key="1">
    <source>
        <dbReference type="PROSITE" id="PS50910"/>
    </source>
</evidence>
<reference evidence="2 3" key="1">
    <citation type="submission" date="2017-09" db="EMBL/GenBank/DDBJ databases">
        <title>The Catabolism of 3,6-Dichlorosalicylic acid is Initiated by the Cytochrome P450 Monooxygenase DsmABC in Rhizorhabdus dicambivorans Ndbn-20.</title>
        <authorList>
            <person name="Na L."/>
        </authorList>
    </citation>
    <scope>NUCLEOTIDE SEQUENCE [LARGE SCALE GENOMIC DNA]</scope>
    <source>
        <strain evidence="2 3">Ndbn-20m</strain>
    </source>
</reference>
<sequence>MSGVAWMAGGASVFILDALTQIACQTPRTDKSHAPCLQRSRAWTGGRRCRAGDWPRASAAATHRAVRKDIDHLSPKNRRHLEEAVQILRAKFDARLKSPKDERGHPRRICKIILYGSMARGEPVLDMVNGYKSDFDLLVIVSEPGVANPKYWEDAAQALLLAEEQDETRHPVSFIVHDLEDVTEQIRLGRPFFRDIVRDGIVIYEFSAAELPMPGNLSRDEELAEARKYYEQWFASSSEFSKFAAFGMSEGMLNKTAFQLHQAIEAAYHCALLTLTLYSAKEHDIEKLRKLAEAVEPRLIEAWPRKHYYERRPFNRLKRAYVEARYSPHFVITGEDLAFAAERVAVLQAIVKTVCEERLAAG</sequence>
<dbReference type="SMART" id="SM00748">
    <property type="entry name" value="HEPN"/>
    <property type="match status" value="1"/>
</dbReference>